<evidence type="ECO:0000259" key="10">
    <source>
        <dbReference type="Pfam" id="PF00909"/>
    </source>
</evidence>
<accession>A0A9D2LXL7</accession>
<dbReference type="SMART" id="SM00938">
    <property type="entry name" value="P-II"/>
    <property type="match status" value="1"/>
</dbReference>
<dbReference type="Proteomes" id="UP000824214">
    <property type="component" value="Unassembled WGS sequence"/>
</dbReference>
<dbReference type="SUPFAM" id="SSF111352">
    <property type="entry name" value="Ammonium transporter"/>
    <property type="match status" value="1"/>
</dbReference>
<keyword evidence="4 9" id="KW-0812">Transmembrane</keyword>
<comment type="similarity">
    <text evidence="2">Belongs to the ammonia transporter channel (TC 1.A.11.2) family.</text>
</comment>
<evidence type="ECO:0000256" key="7">
    <source>
        <dbReference type="ARBA" id="ARBA00023177"/>
    </source>
</evidence>
<dbReference type="InterPro" id="IPR017918">
    <property type="entry name" value="N-reg_PII_CS"/>
</dbReference>
<evidence type="ECO:0000256" key="8">
    <source>
        <dbReference type="RuleBase" id="RU003936"/>
    </source>
</evidence>
<dbReference type="GO" id="GO:0097272">
    <property type="term" value="P:ammonium homeostasis"/>
    <property type="evidence" value="ECO:0007669"/>
    <property type="project" value="TreeGrafter"/>
</dbReference>
<dbReference type="InterPro" id="IPR024041">
    <property type="entry name" value="NH4_transpt_AmtB-like_dom"/>
</dbReference>
<dbReference type="InterPro" id="IPR011322">
    <property type="entry name" value="N-reg_PII-like_a/b"/>
</dbReference>
<dbReference type="InterPro" id="IPR002187">
    <property type="entry name" value="N-reg_PII"/>
</dbReference>
<evidence type="ECO:0000313" key="11">
    <source>
        <dbReference type="EMBL" id="HJB37242.1"/>
    </source>
</evidence>
<reference evidence="11" key="1">
    <citation type="journal article" date="2021" name="PeerJ">
        <title>Extensive microbial diversity within the chicken gut microbiome revealed by metagenomics and culture.</title>
        <authorList>
            <person name="Gilroy R."/>
            <person name="Ravi A."/>
            <person name="Getino M."/>
            <person name="Pursley I."/>
            <person name="Horton D.L."/>
            <person name="Alikhan N.F."/>
            <person name="Baker D."/>
            <person name="Gharbi K."/>
            <person name="Hall N."/>
            <person name="Watson M."/>
            <person name="Adriaenssens E.M."/>
            <person name="Foster-Nyarko E."/>
            <person name="Jarju S."/>
            <person name="Secka A."/>
            <person name="Antonio M."/>
            <person name="Oren A."/>
            <person name="Chaudhuri R.R."/>
            <person name="La Ragione R."/>
            <person name="Hildebrand F."/>
            <person name="Pallen M.J."/>
        </authorList>
    </citation>
    <scope>NUCLEOTIDE SEQUENCE</scope>
    <source>
        <strain evidence="11">ChiBcolR8-3208</strain>
    </source>
</reference>
<feature type="transmembrane region" description="Helical" evidence="9">
    <location>
        <begin position="6"/>
        <end position="28"/>
    </location>
</feature>
<evidence type="ECO:0000256" key="4">
    <source>
        <dbReference type="ARBA" id="ARBA00022692"/>
    </source>
</evidence>
<evidence type="ECO:0000256" key="6">
    <source>
        <dbReference type="ARBA" id="ARBA00023136"/>
    </source>
</evidence>
<feature type="transmembrane region" description="Helical" evidence="9">
    <location>
        <begin position="288"/>
        <end position="308"/>
    </location>
</feature>
<dbReference type="PROSITE" id="PS51343">
    <property type="entry name" value="PII_GLNB_DOM"/>
    <property type="match status" value="1"/>
</dbReference>
<dbReference type="Gene3D" id="3.30.70.120">
    <property type="match status" value="1"/>
</dbReference>
<feature type="transmembrane region" description="Helical" evidence="9">
    <location>
        <begin position="264"/>
        <end position="282"/>
    </location>
</feature>
<dbReference type="Pfam" id="PF00543">
    <property type="entry name" value="P-II"/>
    <property type="match status" value="1"/>
</dbReference>
<evidence type="ECO:0000313" key="12">
    <source>
        <dbReference type="Proteomes" id="UP000824214"/>
    </source>
</evidence>
<reference evidence="11" key="2">
    <citation type="submission" date="2021-04" db="EMBL/GenBank/DDBJ databases">
        <authorList>
            <person name="Gilroy R."/>
        </authorList>
    </citation>
    <scope>NUCLEOTIDE SEQUENCE</scope>
    <source>
        <strain evidence="11">ChiBcolR8-3208</strain>
    </source>
</reference>
<evidence type="ECO:0000256" key="3">
    <source>
        <dbReference type="ARBA" id="ARBA00022448"/>
    </source>
</evidence>
<feature type="transmembrane region" description="Helical" evidence="9">
    <location>
        <begin position="93"/>
        <end position="112"/>
    </location>
</feature>
<feature type="transmembrane region" description="Helical" evidence="9">
    <location>
        <begin position="359"/>
        <end position="382"/>
    </location>
</feature>
<evidence type="ECO:0000256" key="5">
    <source>
        <dbReference type="ARBA" id="ARBA00022989"/>
    </source>
</evidence>
<keyword evidence="5 9" id="KW-1133">Transmembrane helix</keyword>
<dbReference type="PANTHER" id="PTHR11730:SF89">
    <property type="entry name" value="AMMONIUM TRANSPORTER SLL0108-RELATED"/>
    <property type="match status" value="1"/>
</dbReference>
<dbReference type="Pfam" id="PF00909">
    <property type="entry name" value="Ammonium_transp"/>
    <property type="match status" value="1"/>
</dbReference>
<dbReference type="GO" id="GO:0016020">
    <property type="term" value="C:membrane"/>
    <property type="evidence" value="ECO:0007669"/>
    <property type="project" value="UniProtKB-SubCell"/>
</dbReference>
<keyword evidence="7" id="KW-0924">Ammonia transport</keyword>
<dbReference type="GO" id="GO:0006808">
    <property type="term" value="P:regulation of nitrogen utilization"/>
    <property type="evidence" value="ECO:0007669"/>
    <property type="project" value="InterPro"/>
</dbReference>
<feature type="transmembrane region" description="Helical" evidence="9">
    <location>
        <begin position="199"/>
        <end position="216"/>
    </location>
</feature>
<feature type="transmembrane region" description="Helical" evidence="9">
    <location>
        <begin position="320"/>
        <end position="339"/>
    </location>
</feature>
<protein>
    <submittedName>
        <fullName evidence="11">Ammonium transporter</fullName>
    </submittedName>
</protein>
<dbReference type="PROSITE" id="PS00638">
    <property type="entry name" value="PII_GLNB_CTER"/>
    <property type="match status" value="1"/>
</dbReference>
<dbReference type="NCBIfam" id="TIGR00836">
    <property type="entry name" value="amt"/>
    <property type="match status" value="1"/>
</dbReference>
<evidence type="ECO:0000256" key="9">
    <source>
        <dbReference type="SAM" id="Phobius"/>
    </source>
</evidence>
<name>A0A9D2LXL7_9FIRM</name>
<gene>
    <name evidence="11" type="primary">amt</name>
    <name evidence="11" type="ORF">H9942_04140</name>
</gene>
<dbReference type="InterPro" id="IPR001905">
    <property type="entry name" value="Ammonium_transpt"/>
</dbReference>
<comment type="subcellular location">
    <subcellularLocation>
        <location evidence="1">Membrane</location>
        <topology evidence="1">Multi-pass membrane protein</topology>
    </subcellularLocation>
</comment>
<sequence length="573" mass="60721">MTFSAVNTIWVLVGAALVFFMQAGFSLCEAGFTRAKNTGNILMKNLMDFCIGTPCFWLVGFGIMFGSGTALFGTIDPLIMGDYSHILPAGVPLWAYAIFQTVFCATSATIVSGAMAERTKFSAYCIYSAAISLIIYPISGHWIWGGGWLSQLGFHDFAGSTAVHMVGGLCALIGAKILGPRIGKYDKDGKPRAILGHNMTSAALGVFILWFCWFGFNGASTVGMDTDELMERAGLVFFNTNMSAAVACCAALIFTWIRYKKPDVSMTYNAALAGLVGVTAGCDAVNPVGAFFIGAVCGIVMVLAIEFFDKVAKIDDPVGAISVHCVCGALGTLLVGLFATGSSTAPGLFYGGGFGLLGIQALGVLSVALYVAVVITIVFQLIKHTIGLRADPEDELMGLDVSEHGLLTAYGGFAMLPDTTALDGDAAAAPVQVPGDVPPAEAVPVKKMPVFSEESPKFTKVEILCKESRFEALKTAMMDIGITGMTMSHVLGCGLQKGKPEYYRGVQVEATLLPKVQVDIVVSKVPVRTVIETAKKVLYTGHIGDGKIFVYDVENVVKVRTGEEGYDALQDVE</sequence>
<keyword evidence="3" id="KW-0813">Transport</keyword>
<comment type="caution">
    <text evidence="11">The sequence shown here is derived from an EMBL/GenBank/DDBJ whole genome shotgun (WGS) entry which is preliminary data.</text>
</comment>
<keyword evidence="6 9" id="KW-0472">Membrane</keyword>
<feature type="transmembrane region" description="Helical" evidence="9">
    <location>
        <begin position="124"/>
        <end position="145"/>
    </location>
</feature>
<dbReference type="InterPro" id="IPR015867">
    <property type="entry name" value="N-reg_PII/ATP_PRibTrfase_C"/>
</dbReference>
<dbReference type="InterPro" id="IPR029020">
    <property type="entry name" value="Ammonium/urea_transptr"/>
</dbReference>
<dbReference type="SUPFAM" id="SSF54913">
    <property type="entry name" value="GlnB-like"/>
    <property type="match status" value="1"/>
</dbReference>
<evidence type="ECO:0000256" key="2">
    <source>
        <dbReference type="ARBA" id="ARBA00005887"/>
    </source>
</evidence>
<dbReference type="PRINTS" id="PR00340">
    <property type="entry name" value="PIIGLNB"/>
</dbReference>
<dbReference type="AlphaFoldDB" id="A0A9D2LXL7"/>
<feature type="domain" description="Ammonium transporter AmtB-like" evidence="10">
    <location>
        <begin position="10"/>
        <end position="406"/>
    </location>
</feature>
<dbReference type="FunFam" id="1.10.3430.10:FF:000008">
    <property type="entry name" value="Ammonium transporter"/>
    <property type="match status" value="1"/>
</dbReference>
<feature type="transmembrane region" description="Helical" evidence="9">
    <location>
        <begin position="236"/>
        <end position="257"/>
    </location>
</feature>
<feature type="transmembrane region" description="Helical" evidence="9">
    <location>
        <begin position="157"/>
        <end position="178"/>
    </location>
</feature>
<organism evidence="11 12">
    <name type="scientific">Candidatus Acutalibacter ornithocaccae</name>
    <dbReference type="NCBI Taxonomy" id="2838416"/>
    <lineage>
        <taxon>Bacteria</taxon>
        <taxon>Bacillati</taxon>
        <taxon>Bacillota</taxon>
        <taxon>Clostridia</taxon>
        <taxon>Eubacteriales</taxon>
        <taxon>Acutalibacteraceae</taxon>
        <taxon>Acutalibacter</taxon>
    </lineage>
</organism>
<feature type="transmembrane region" description="Helical" evidence="9">
    <location>
        <begin position="49"/>
        <end position="73"/>
    </location>
</feature>
<dbReference type="GO" id="GO:0030234">
    <property type="term" value="F:enzyme regulator activity"/>
    <property type="evidence" value="ECO:0007669"/>
    <property type="project" value="InterPro"/>
</dbReference>
<dbReference type="Gene3D" id="1.10.3430.10">
    <property type="entry name" value="Ammonium transporter AmtB like domains"/>
    <property type="match status" value="1"/>
</dbReference>
<dbReference type="EMBL" id="DWXZ01000080">
    <property type="protein sequence ID" value="HJB37242.1"/>
    <property type="molecule type" value="Genomic_DNA"/>
</dbReference>
<comment type="similarity">
    <text evidence="8">Belongs to the P(II) protein family.</text>
</comment>
<dbReference type="GO" id="GO:0008519">
    <property type="term" value="F:ammonium channel activity"/>
    <property type="evidence" value="ECO:0007669"/>
    <property type="project" value="InterPro"/>
</dbReference>
<proteinExistence type="inferred from homology"/>
<dbReference type="PANTHER" id="PTHR11730">
    <property type="entry name" value="AMMONIUM TRANSPORTER"/>
    <property type="match status" value="1"/>
</dbReference>
<evidence type="ECO:0000256" key="1">
    <source>
        <dbReference type="ARBA" id="ARBA00004141"/>
    </source>
</evidence>